<protein>
    <recommendedName>
        <fullName evidence="3">Methyltransferase type 11 domain-containing protein</fullName>
    </recommendedName>
</protein>
<comment type="caution">
    <text evidence="1">The sequence shown here is derived from an EMBL/GenBank/DDBJ whole genome shotgun (WGS) entry which is preliminary data.</text>
</comment>
<dbReference type="EMBL" id="JAAGAX010000006">
    <property type="protein sequence ID" value="KAF2312933.1"/>
    <property type="molecule type" value="Genomic_DNA"/>
</dbReference>
<reference evidence="1 2" key="1">
    <citation type="journal article" date="2020" name="Mol. Plant">
        <title>The Chromosome-Based Rubber Tree Genome Provides New Insights into Spurge Genome Evolution and Rubber Biosynthesis.</title>
        <authorList>
            <person name="Liu J."/>
            <person name="Shi C."/>
            <person name="Shi C.C."/>
            <person name="Li W."/>
            <person name="Zhang Q.J."/>
            <person name="Zhang Y."/>
            <person name="Li K."/>
            <person name="Lu H.F."/>
            <person name="Shi C."/>
            <person name="Zhu S.T."/>
            <person name="Xiao Z.Y."/>
            <person name="Nan H."/>
            <person name="Yue Y."/>
            <person name="Zhu X.G."/>
            <person name="Wu Y."/>
            <person name="Hong X.N."/>
            <person name="Fan G.Y."/>
            <person name="Tong Y."/>
            <person name="Zhang D."/>
            <person name="Mao C.L."/>
            <person name="Liu Y.L."/>
            <person name="Hao S.J."/>
            <person name="Liu W.Q."/>
            <person name="Lv M.Q."/>
            <person name="Zhang H.B."/>
            <person name="Liu Y."/>
            <person name="Hu-Tang G.R."/>
            <person name="Wang J.P."/>
            <person name="Wang J.H."/>
            <person name="Sun Y.H."/>
            <person name="Ni S.B."/>
            <person name="Chen W.B."/>
            <person name="Zhang X.C."/>
            <person name="Jiao Y.N."/>
            <person name="Eichler E.E."/>
            <person name="Li G.H."/>
            <person name="Liu X."/>
            <person name="Gao L.Z."/>
        </authorList>
    </citation>
    <scope>NUCLEOTIDE SEQUENCE [LARGE SCALE GENOMIC DNA]</scope>
    <source>
        <strain evidence="2">cv. GT1</strain>
        <tissue evidence="1">Leaf</tissue>
    </source>
</reference>
<evidence type="ECO:0000313" key="2">
    <source>
        <dbReference type="Proteomes" id="UP000467840"/>
    </source>
</evidence>
<dbReference type="InterPro" id="IPR029063">
    <property type="entry name" value="SAM-dependent_MTases_sf"/>
</dbReference>
<dbReference type="Proteomes" id="UP000467840">
    <property type="component" value="Chromosome 14"/>
</dbReference>
<dbReference type="SUPFAM" id="SSF53335">
    <property type="entry name" value="S-adenosyl-L-methionine-dependent methyltransferases"/>
    <property type="match status" value="1"/>
</dbReference>
<evidence type="ECO:0000313" key="1">
    <source>
        <dbReference type="EMBL" id="KAF2312933.1"/>
    </source>
</evidence>
<accession>A0A6A6MKP4</accession>
<sequence>MASQSKTSNSLPNSSPDTTTFAFSKSRKADHPLAGSRLLLLDAPGNIHSISFRFKLLTDTYFDVFATLPPILPPGPVAVLGFGAGSAARLILELYPDVAVHGWELDPSVIADGLSGILVDLFSKGSVIPELQDPNTWEELIRCLRKGGRIMVNVGGRCVEAEDKRRDGDVVMEDTLKAMHQVFGDDLFVLSLGNQKDDSSVALTGKLPDSDAWKKVLPKSLRFYVDMWAPFSC</sequence>
<name>A0A6A6MKP4_HEVBR</name>
<dbReference type="Gene3D" id="3.40.50.150">
    <property type="entry name" value="Vaccinia Virus protein VP39"/>
    <property type="match status" value="2"/>
</dbReference>
<proteinExistence type="predicted"/>
<keyword evidence="2" id="KW-1185">Reference proteome</keyword>
<dbReference type="AlphaFoldDB" id="A0A6A6MKP4"/>
<gene>
    <name evidence="1" type="ORF">GH714_042476</name>
</gene>
<organism evidence="1 2">
    <name type="scientific">Hevea brasiliensis</name>
    <name type="common">Para rubber tree</name>
    <name type="synonym">Siphonia brasiliensis</name>
    <dbReference type="NCBI Taxonomy" id="3981"/>
    <lineage>
        <taxon>Eukaryota</taxon>
        <taxon>Viridiplantae</taxon>
        <taxon>Streptophyta</taxon>
        <taxon>Embryophyta</taxon>
        <taxon>Tracheophyta</taxon>
        <taxon>Spermatophyta</taxon>
        <taxon>Magnoliopsida</taxon>
        <taxon>eudicotyledons</taxon>
        <taxon>Gunneridae</taxon>
        <taxon>Pentapetalae</taxon>
        <taxon>rosids</taxon>
        <taxon>fabids</taxon>
        <taxon>Malpighiales</taxon>
        <taxon>Euphorbiaceae</taxon>
        <taxon>Crotonoideae</taxon>
        <taxon>Micrandreae</taxon>
        <taxon>Hevea</taxon>
    </lineage>
</organism>
<evidence type="ECO:0008006" key="3">
    <source>
        <dbReference type="Google" id="ProtNLM"/>
    </source>
</evidence>